<evidence type="ECO:0000313" key="1">
    <source>
        <dbReference type="EMBL" id="AHY15220.1"/>
    </source>
</evidence>
<name>A0ABM5QG32_STRIN</name>
<proteinExistence type="predicted"/>
<dbReference type="EMBL" id="CP007586">
    <property type="protein sequence ID" value="AHY15220.1"/>
    <property type="molecule type" value="Genomic_DNA"/>
</dbReference>
<organism evidence="1 2">
    <name type="scientific">Streptococcus iniae</name>
    <name type="common">Streptococcus shiloi</name>
    <dbReference type="NCBI Taxonomy" id="1346"/>
    <lineage>
        <taxon>Bacteria</taxon>
        <taxon>Bacillati</taxon>
        <taxon>Bacillota</taxon>
        <taxon>Bacilli</taxon>
        <taxon>Lactobacillales</taxon>
        <taxon>Streptococcaceae</taxon>
        <taxon>Streptococcus</taxon>
    </lineage>
</organism>
<sequence>MTKVDDIFLHYQKERLKLEEQEDELHLNSKKGEQLIDDYFAKLNYVFKSDTEADFEGREYALRKGQMLFAKFEELVENERLRLAKSYDALEKAYQKEMLSISEDERK</sequence>
<protein>
    <submittedName>
        <fullName evidence="1">Uncharacterized protein</fullName>
    </submittedName>
</protein>
<accession>A0ABM5QG32</accession>
<reference evidence="1 2" key="1">
    <citation type="journal article" date="2014" name="Genome Announc.">
        <title>Complete Genome Sequence of a Virulent Strain, Streptococcus iniae ISET0901, Isolated from Diseased Tilapia.</title>
        <authorList>
            <person name="Pridgeon J.W."/>
            <person name="Zhang D."/>
            <person name="Zhang L."/>
        </authorList>
    </citation>
    <scope>NUCLEOTIDE SEQUENCE [LARGE SCALE GENOMIC DNA]</scope>
    <source>
        <strain evidence="1 2">ISET0901</strain>
    </source>
</reference>
<evidence type="ECO:0000313" key="2">
    <source>
        <dbReference type="Proteomes" id="UP000025245"/>
    </source>
</evidence>
<keyword evidence="2" id="KW-1185">Reference proteome</keyword>
<gene>
    <name evidence="1" type="ORF">DQ08_01690</name>
</gene>
<dbReference type="Proteomes" id="UP000025245">
    <property type="component" value="Chromosome"/>
</dbReference>